<dbReference type="eggNOG" id="COG3547">
    <property type="taxonomic scope" value="Bacteria"/>
</dbReference>
<proteinExistence type="predicted"/>
<reference evidence="2 3" key="1">
    <citation type="submission" date="2013-10" db="EMBL/GenBank/DDBJ databases">
        <title>The Genome Sequence of Acinetobacter nectaris CIP 110549.</title>
        <authorList>
            <consortium name="The Broad Institute Genomics Platform"/>
            <consortium name="The Broad Institute Genome Sequencing Center for Infectious Disease"/>
            <person name="Cerqueira G."/>
            <person name="Feldgarden M."/>
            <person name="Courvalin P."/>
            <person name="Grillot-Courvalin C."/>
            <person name="Clermont D."/>
            <person name="Rocha E."/>
            <person name="Yoon E.-J."/>
            <person name="Nemec A."/>
            <person name="Young S.K."/>
            <person name="Zeng Q."/>
            <person name="Gargeya S."/>
            <person name="Fitzgerald M."/>
            <person name="Abouelleil A."/>
            <person name="Alvarado L."/>
            <person name="Berlin A.M."/>
            <person name="Chapman S.B."/>
            <person name="Gainer-Dewar J."/>
            <person name="Goldberg J."/>
            <person name="Gnerre S."/>
            <person name="Griggs A."/>
            <person name="Gujja S."/>
            <person name="Hansen M."/>
            <person name="Howarth C."/>
            <person name="Imamovic A."/>
            <person name="Ireland A."/>
            <person name="Larimer J."/>
            <person name="McCowan C."/>
            <person name="Murphy C."/>
            <person name="Pearson M."/>
            <person name="Poon T.W."/>
            <person name="Priest M."/>
            <person name="Roberts A."/>
            <person name="Saif S."/>
            <person name="Shea T."/>
            <person name="Sykes S."/>
            <person name="Wortman J."/>
            <person name="Nusbaum C."/>
            <person name="Birren B."/>
        </authorList>
    </citation>
    <scope>NUCLEOTIDE SEQUENCE [LARGE SCALE GENOMIC DNA]</scope>
    <source>
        <strain evidence="2 3">CIP 110549</strain>
    </source>
</reference>
<dbReference type="EMBL" id="AYER01000001">
    <property type="protein sequence ID" value="ESK41081.1"/>
    <property type="molecule type" value="Genomic_DNA"/>
</dbReference>
<evidence type="ECO:0000259" key="1">
    <source>
        <dbReference type="Pfam" id="PF10547"/>
    </source>
</evidence>
<dbReference type="AlphaFoldDB" id="V2TSY3"/>
<name>V2TSY3_9GAMM</name>
<dbReference type="PRINTS" id="PR01994">
    <property type="entry name" value="ANTIREPRESSR"/>
</dbReference>
<dbReference type="OrthoDB" id="1042522at2"/>
<feature type="domain" description="Antirepressor protein ant N-terminal" evidence="1">
    <location>
        <begin position="12"/>
        <end position="118"/>
    </location>
</feature>
<comment type="caution">
    <text evidence="2">The sequence shown here is derived from an EMBL/GenBank/DDBJ whole genome shotgun (WGS) entry which is preliminary data.</text>
</comment>
<dbReference type="Pfam" id="PF10547">
    <property type="entry name" value="P22_AR_N"/>
    <property type="match status" value="1"/>
</dbReference>
<evidence type="ECO:0000313" key="3">
    <source>
        <dbReference type="Proteomes" id="UP000023785"/>
    </source>
</evidence>
<dbReference type="Proteomes" id="UP000023785">
    <property type="component" value="Unassembled WGS sequence"/>
</dbReference>
<gene>
    <name evidence="2" type="ORF">P256_00066</name>
</gene>
<accession>V2TSY3</accession>
<dbReference type="HOGENOM" id="CLU_123799_0_0_6"/>
<dbReference type="STRING" id="1392540.P256_00066"/>
<dbReference type="PATRIC" id="fig|1392540.3.peg.63"/>
<protein>
    <recommendedName>
        <fullName evidence="1">Antirepressor protein ant N-terminal domain-containing protein</fullName>
    </recommendedName>
</protein>
<keyword evidence="3" id="KW-1185">Reference proteome</keyword>
<evidence type="ECO:0000313" key="2">
    <source>
        <dbReference type="EMBL" id="ESK41081.1"/>
    </source>
</evidence>
<dbReference type="InterPro" id="IPR018875">
    <property type="entry name" value="Antirepressor_Ant_N"/>
</dbReference>
<sequence length="180" mass="20983">MNAKSNYTPMIVPFHSAELLIIEYNGQPYTPMKPIVEGMGLAWQSQHEKLKNRFNSTITEIMMVAQDGKQRLMTCLPLKKLFGWMMTISPNKVKPELKDTIIKYQNECDDVLWDYWTGKLNAQRKAFDEFNKIEFDDKLSKAKATVSSLGMHARKREKKINEKRRDNWLRINVGLLDLGD</sequence>
<organism evidence="2 3">
    <name type="scientific">Acinetobacter nectaris CIP 110549</name>
    <dbReference type="NCBI Taxonomy" id="1392540"/>
    <lineage>
        <taxon>Bacteria</taxon>
        <taxon>Pseudomonadati</taxon>
        <taxon>Pseudomonadota</taxon>
        <taxon>Gammaproteobacteria</taxon>
        <taxon>Moraxellales</taxon>
        <taxon>Moraxellaceae</taxon>
        <taxon>Acinetobacter</taxon>
    </lineage>
</organism>